<dbReference type="Pfam" id="PF00501">
    <property type="entry name" value="AMP-binding"/>
    <property type="match status" value="1"/>
</dbReference>
<dbReference type="SUPFAM" id="SSF56801">
    <property type="entry name" value="Acetyl-CoA synthetase-like"/>
    <property type="match status" value="1"/>
</dbReference>
<evidence type="ECO:0000313" key="3">
    <source>
        <dbReference type="EMBL" id="MBB6038826.1"/>
    </source>
</evidence>
<dbReference type="InterPro" id="IPR020459">
    <property type="entry name" value="AMP-binding"/>
</dbReference>
<dbReference type="GO" id="GO:0031177">
    <property type="term" value="F:phosphopantetheine binding"/>
    <property type="evidence" value="ECO:0007669"/>
    <property type="project" value="TreeGrafter"/>
</dbReference>
<dbReference type="GO" id="GO:0005737">
    <property type="term" value="C:cytoplasm"/>
    <property type="evidence" value="ECO:0007669"/>
    <property type="project" value="TreeGrafter"/>
</dbReference>
<evidence type="ECO:0000259" key="2">
    <source>
        <dbReference type="Pfam" id="PF13193"/>
    </source>
</evidence>
<name>A0A841FRZ8_9ACTN</name>
<dbReference type="GO" id="GO:0044550">
    <property type="term" value="P:secondary metabolite biosynthetic process"/>
    <property type="evidence" value="ECO:0007669"/>
    <property type="project" value="TreeGrafter"/>
</dbReference>
<dbReference type="InterPro" id="IPR042099">
    <property type="entry name" value="ANL_N_sf"/>
</dbReference>
<dbReference type="InterPro" id="IPR025110">
    <property type="entry name" value="AMP-bd_C"/>
</dbReference>
<proteinExistence type="predicted"/>
<dbReference type="PANTHER" id="PTHR45527">
    <property type="entry name" value="NONRIBOSOMAL PEPTIDE SYNTHETASE"/>
    <property type="match status" value="1"/>
</dbReference>
<dbReference type="FunFam" id="3.40.50.12780:FF:000012">
    <property type="entry name" value="Non-ribosomal peptide synthetase"/>
    <property type="match status" value="1"/>
</dbReference>
<dbReference type="InterPro" id="IPR010071">
    <property type="entry name" value="AA_adenyl_dom"/>
</dbReference>
<dbReference type="Gene3D" id="3.30.300.30">
    <property type="match status" value="1"/>
</dbReference>
<dbReference type="Proteomes" id="UP000548476">
    <property type="component" value="Unassembled WGS sequence"/>
</dbReference>
<dbReference type="Gene3D" id="3.40.50.12780">
    <property type="entry name" value="N-terminal domain of ligase-like"/>
    <property type="match status" value="1"/>
</dbReference>
<feature type="domain" description="AMP-dependent synthetase/ligase" evidence="1">
    <location>
        <begin position="9"/>
        <end position="353"/>
    </location>
</feature>
<organism evidence="3 4">
    <name type="scientific">Phytomonospora endophytica</name>
    <dbReference type="NCBI Taxonomy" id="714109"/>
    <lineage>
        <taxon>Bacteria</taxon>
        <taxon>Bacillati</taxon>
        <taxon>Actinomycetota</taxon>
        <taxon>Actinomycetes</taxon>
        <taxon>Micromonosporales</taxon>
        <taxon>Micromonosporaceae</taxon>
        <taxon>Phytomonospora</taxon>
    </lineage>
</organism>
<comment type="caution">
    <text evidence="3">The sequence shown here is derived from an EMBL/GenBank/DDBJ whole genome shotgun (WGS) entry which is preliminary data.</text>
</comment>
<keyword evidence="4" id="KW-1185">Reference proteome</keyword>
<gene>
    <name evidence="3" type="ORF">HNR73_006712</name>
</gene>
<dbReference type="EMBL" id="JACHGT010000018">
    <property type="protein sequence ID" value="MBB6038826.1"/>
    <property type="molecule type" value="Genomic_DNA"/>
</dbReference>
<evidence type="ECO:0000313" key="4">
    <source>
        <dbReference type="Proteomes" id="UP000548476"/>
    </source>
</evidence>
<dbReference type="NCBIfam" id="TIGR01733">
    <property type="entry name" value="AA-adenyl-dom"/>
    <property type="match status" value="1"/>
</dbReference>
<sequence length="496" mass="53436">MPESLPELFSRTVAEHGDRTALIHDDTTTTYRDLDTATTGLASRLLTEGVRPGDHVAVAAPRGIDVPVAVLAALKTGAAYVPVDTTLPDARIAHVLDDSGARTIVTTKELAHRFTGVTPILVDERGPHRPLSTVGADDTAYIIYTSGSTGRPKGCVVTHGNVLALLDAALPMFDVTETDRWAQFHSHAFDVSVWELWACLATGAAAVLIPDDTARSGDRLLAHLAATRVSVLCQVPSAFRALALTFARHPVDLALRHVILAGESVELDVVAGFLDRFERPPACSNLYGPTETTVYVSGHRLTPADLASPVRTPIGRPFPTVGFEILDDDGAPVADGAEGELWIAGPTVAAGYLHRPELTAERFGTTCDGRRRYRSGDLARRLPDGSFEFRGRRDHQIKFRGYRIELGDIENALRTSPDVEAAAVALTETAAGARLITAWIQPTGAKQDPDLPARLRTHLSRRLPEYMVPGRYRTVTALPVGLAGKLDRAALIYPVT</sequence>
<dbReference type="InterPro" id="IPR045851">
    <property type="entry name" value="AMP-bd_C_sf"/>
</dbReference>
<reference evidence="3 4" key="1">
    <citation type="submission" date="2020-08" db="EMBL/GenBank/DDBJ databases">
        <title>Genomic Encyclopedia of Type Strains, Phase IV (KMG-IV): sequencing the most valuable type-strain genomes for metagenomic binning, comparative biology and taxonomic classification.</title>
        <authorList>
            <person name="Goeker M."/>
        </authorList>
    </citation>
    <scope>NUCLEOTIDE SEQUENCE [LARGE SCALE GENOMIC DNA]</scope>
    <source>
        <strain evidence="3 4">YIM 65646</strain>
    </source>
</reference>
<dbReference type="InterPro" id="IPR020845">
    <property type="entry name" value="AMP-binding_CS"/>
</dbReference>
<evidence type="ECO:0000259" key="1">
    <source>
        <dbReference type="Pfam" id="PF00501"/>
    </source>
</evidence>
<dbReference type="PRINTS" id="PR00154">
    <property type="entry name" value="AMPBINDING"/>
</dbReference>
<feature type="domain" description="AMP-binding enzyme C-terminal" evidence="2">
    <location>
        <begin position="409"/>
        <end position="480"/>
    </location>
</feature>
<dbReference type="Pfam" id="PF13193">
    <property type="entry name" value="AMP-binding_C"/>
    <property type="match status" value="1"/>
</dbReference>
<dbReference type="GO" id="GO:0043041">
    <property type="term" value="P:amino acid activation for nonribosomal peptide biosynthetic process"/>
    <property type="evidence" value="ECO:0007669"/>
    <property type="project" value="TreeGrafter"/>
</dbReference>
<dbReference type="PROSITE" id="PS00455">
    <property type="entry name" value="AMP_BINDING"/>
    <property type="match status" value="1"/>
</dbReference>
<dbReference type="RefSeq" id="WP_184791659.1">
    <property type="nucleotide sequence ID" value="NZ_BONT01000060.1"/>
</dbReference>
<dbReference type="PANTHER" id="PTHR45527:SF1">
    <property type="entry name" value="FATTY ACID SYNTHASE"/>
    <property type="match status" value="1"/>
</dbReference>
<dbReference type="AlphaFoldDB" id="A0A841FRZ8"/>
<dbReference type="FunFam" id="3.40.50.980:FF:000001">
    <property type="entry name" value="Non-ribosomal peptide synthetase"/>
    <property type="match status" value="1"/>
</dbReference>
<protein>
    <submittedName>
        <fullName evidence="3">Amino acid adenylation domain-containing protein</fullName>
    </submittedName>
</protein>
<accession>A0A841FRZ8</accession>
<dbReference type="InterPro" id="IPR000873">
    <property type="entry name" value="AMP-dep_synth/lig_dom"/>
</dbReference>